<dbReference type="SUPFAM" id="SSF50475">
    <property type="entry name" value="FMN-binding split barrel"/>
    <property type="match status" value="1"/>
</dbReference>
<accession>A0A0F9LGA6</accession>
<dbReference type="InterPro" id="IPR019965">
    <property type="entry name" value="PPOX_F420-dep_Rv2061_put"/>
</dbReference>
<gene>
    <name evidence="2" type="ORF">LCGC14_1280950</name>
</gene>
<dbReference type="GO" id="GO:0005829">
    <property type="term" value="C:cytosol"/>
    <property type="evidence" value="ECO:0007669"/>
    <property type="project" value="TreeGrafter"/>
</dbReference>
<proteinExistence type="predicted"/>
<reference evidence="2" key="1">
    <citation type="journal article" date="2015" name="Nature">
        <title>Complex archaea that bridge the gap between prokaryotes and eukaryotes.</title>
        <authorList>
            <person name="Spang A."/>
            <person name="Saw J.H."/>
            <person name="Jorgensen S.L."/>
            <person name="Zaremba-Niedzwiedzka K."/>
            <person name="Martijn J."/>
            <person name="Lind A.E."/>
            <person name="van Eijk R."/>
            <person name="Schleper C."/>
            <person name="Guy L."/>
            <person name="Ettema T.J."/>
        </authorList>
    </citation>
    <scope>NUCLEOTIDE SEQUENCE</scope>
</reference>
<dbReference type="PANTHER" id="PTHR35176">
    <property type="entry name" value="HEME OXYGENASE HI_0854-RELATED"/>
    <property type="match status" value="1"/>
</dbReference>
<sequence length="130" mass="15398">MEEETVKDLTRLQKGKYVSLKTYRKNGDGVSSPVWFVEENLKFYACTGENTFKVRRIKNNSQVQIASSNSSGKTNSEYLDAEAQFLTMDKIESIRRLFRNKYRMFRLWSFFQNLRKKEGEKQIYLEISPN</sequence>
<name>A0A0F9LGA6_9ZZZZ</name>
<dbReference type="PANTHER" id="PTHR35176:SF11">
    <property type="entry name" value="PYRIDOXAMINE 5'-PHOSPHATE OXIDASE FAMILY PROTEIN"/>
    <property type="match status" value="1"/>
</dbReference>
<dbReference type="EMBL" id="LAZR01007287">
    <property type="protein sequence ID" value="KKM86241.1"/>
    <property type="molecule type" value="Genomic_DNA"/>
</dbReference>
<keyword evidence="1" id="KW-0560">Oxidoreductase</keyword>
<organism evidence="2">
    <name type="scientific">marine sediment metagenome</name>
    <dbReference type="NCBI Taxonomy" id="412755"/>
    <lineage>
        <taxon>unclassified sequences</taxon>
        <taxon>metagenomes</taxon>
        <taxon>ecological metagenomes</taxon>
    </lineage>
</organism>
<dbReference type="GO" id="GO:0016627">
    <property type="term" value="F:oxidoreductase activity, acting on the CH-CH group of donors"/>
    <property type="evidence" value="ECO:0007669"/>
    <property type="project" value="TreeGrafter"/>
</dbReference>
<dbReference type="Gene3D" id="2.30.110.10">
    <property type="entry name" value="Electron Transport, Fmn-binding Protein, Chain A"/>
    <property type="match status" value="1"/>
</dbReference>
<dbReference type="NCBIfam" id="TIGR03666">
    <property type="entry name" value="Rv2061_F420"/>
    <property type="match status" value="1"/>
</dbReference>
<dbReference type="GO" id="GO:0070967">
    <property type="term" value="F:coenzyme F420 binding"/>
    <property type="evidence" value="ECO:0007669"/>
    <property type="project" value="TreeGrafter"/>
</dbReference>
<evidence type="ECO:0000256" key="1">
    <source>
        <dbReference type="ARBA" id="ARBA00023002"/>
    </source>
</evidence>
<protein>
    <submittedName>
        <fullName evidence="2">Uncharacterized protein</fullName>
    </submittedName>
</protein>
<dbReference type="AlphaFoldDB" id="A0A0F9LGA6"/>
<evidence type="ECO:0000313" key="2">
    <source>
        <dbReference type="EMBL" id="KKM86241.1"/>
    </source>
</evidence>
<comment type="caution">
    <text evidence="2">The sequence shown here is derived from an EMBL/GenBank/DDBJ whole genome shotgun (WGS) entry which is preliminary data.</text>
</comment>
<dbReference type="InterPro" id="IPR052019">
    <property type="entry name" value="F420H2_bilvrd_red/Heme_oxyg"/>
</dbReference>
<dbReference type="InterPro" id="IPR012349">
    <property type="entry name" value="Split_barrel_FMN-bd"/>
</dbReference>